<evidence type="ECO:0008006" key="2">
    <source>
        <dbReference type="Google" id="ProtNLM"/>
    </source>
</evidence>
<proteinExistence type="predicted"/>
<feature type="non-terminal residue" evidence="1">
    <location>
        <position position="70"/>
    </location>
</feature>
<dbReference type="Gene3D" id="3.40.50.720">
    <property type="entry name" value="NAD(P)-binding Rossmann-like Domain"/>
    <property type="match status" value="1"/>
</dbReference>
<dbReference type="InterPro" id="IPR036291">
    <property type="entry name" value="NAD(P)-bd_dom_sf"/>
</dbReference>
<evidence type="ECO:0000313" key="1">
    <source>
        <dbReference type="EMBL" id="GAH62403.1"/>
    </source>
</evidence>
<accession>X1IXX4</accession>
<sequence length="70" mass="8000">MSHDPGSGGFFLRCMKNRFKGPIYLFNPRLNGQNLYGYKIHSSILEISEPIDYVILAVPARLCPKLMEEL</sequence>
<dbReference type="SUPFAM" id="SSF51735">
    <property type="entry name" value="NAD(P)-binding Rossmann-fold domains"/>
    <property type="match status" value="1"/>
</dbReference>
<gene>
    <name evidence="1" type="ORF">S03H2_49953</name>
</gene>
<name>X1IXX4_9ZZZZ</name>
<comment type="caution">
    <text evidence="1">The sequence shown here is derived from an EMBL/GenBank/DDBJ whole genome shotgun (WGS) entry which is preliminary data.</text>
</comment>
<dbReference type="AlphaFoldDB" id="X1IXX4"/>
<dbReference type="EMBL" id="BARU01031594">
    <property type="protein sequence ID" value="GAH62403.1"/>
    <property type="molecule type" value="Genomic_DNA"/>
</dbReference>
<protein>
    <recommendedName>
        <fullName evidence="2">CoA-binding domain-containing protein</fullName>
    </recommendedName>
</protein>
<organism evidence="1">
    <name type="scientific">marine sediment metagenome</name>
    <dbReference type="NCBI Taxonomy" id="412755"/>
    <lineage>
        <taxon>unclassified sequences</taxon>
        <taxon>metagenomes</taxon>
        <taxon>ecological metagenomes</taxon>
    </lineage>
</organism>
<reference evidence="1" key="1">
    <citation type="journal article" date="2014" name="Front. Microbiol.">
        <title>High frequency of phylogenetically diverse reductive dehalogenase-homologous genes in deep subseafloor sedimentary metagenomes.</title>
        <authorList>
            <person name="Kawai M."/>
            <person name="Futagami T."/>
            <person name="Toyoda A."/>
            <person name="Takaki Y."/>
            <person name="Nishi S."/>
            <person name="Hori S."/>
            <person name="Arai W."/>
            <person name="Tsubouchi T."/>
            <person name="Morono Y."/>
            <person name="Uchiyama I."/>
            <person name="Ito T."/>
            <person name="Fujiyama A."/>
            <person name="Inagaki F."/>
            <person name="Takami H."/>
        </authorList>
    </citation>
    <scope>NUCLEOTIDE SEQUENCE</scope>
    <source>
        <strain evidence="1">Expedition CK06-06</strain>
    </source>
</reference>